<evidence type="ECO:0000256" key="3">
    <source>
        <dbReference type="SAM" id="MobiDB-lite"/>
    </source>
</evidence>
<evidence type="ECO:0000313" key="4">
    <source>
        <dbReference type="EMBL" id="KAF6398503.1"/>
    </source>
</evidence>
<evidence type="ECO:0000256" key="1">
    <source>
        <dbReference type="ARBA" id="ARBA00022614"/>
    </source>
</evidence>
<dbReference type="InterPro" id="IPR040091">
    <property type="entry name" value="LRRC56"/>
</dbReference>
<feature type="compositionally biased region" description="Polar residues" evidence="3">
    <location>
        <begin position="267"/>
        <end position="284"/>
    </location>
</feature>
<feature type="region of interest" description="Disordered" evidence="3">
    <location>
        <begin position="234"/>
        <end position="314"/>
    </location>
</feature>
<organism evidence="4 5">
    <name type="scientific">Molossus molossus</name>
    <name type="common">Pallas' mastiff bat</name>
    <name type="synonym">Vespertilio molossus</name>
    <dbReference type="NCBI Taxonomy" id="27622"/>
    <lineage>
        <taxon>Eukaryota</taxon>
        <taxon>Metazoa</taxon>
        <taxon>Chordata</taxon>
        <taxon>Craniata</taxon>
        <taxon>Vertebrata</taxon>
        <taxon>Euteleostomi</taxon>
        <taxon>Mammalia</taxon>
        <taxon>Eutheria</taxon>
        <taxon>Laurasiatheria</taxon>
        <taxon>Chiroptera</taxon>
        <taxon>Yangochiroptera</taxon>
        <taxon>Molossidae</taxon>
        <taxon>Molossus</taxon>
    </lineage>
</organism>
<sequence>MDQAWDRAHGPQPSVASVQVRELSWQGLHNPCPQSKDTGSHGESHVKQLVEEYLSPARLQALAQVDDLRLVSMLEMCVDTREHSLGSFGVHLPNLSQLKLNDSRLGSVRDLGTSLGRLQVLWLARCGLTDLDGIGSFLALKELYVSYNHIADLSPLCLLDQLEVLDLEGNNVEDLGQVRYLQLCPRLAMLTLEGNLVCLQPSPSTQVPQGYNYRAEVKKLIPQLQVLDEMPATHTGLPASRKPGPGAGCRGCSEISTGGGLRPKPSSPWTSRPKASTRPSSHTPSPEVPATPESCPPSPVPPLVSTPTHCQAGRNFGQRAPAWLWSLVEPRASRGSRWG</sequence>
<dbReference type="PANTHER" id="PTHR22708:SF0">
    <property type="entry name" value="LEUCINE-RICH REPEAT-CONTAINING PROTEIN 56"/>
    <property type="match status" value="1"/>
</dbReference>
<name>A0A7J8BI23_MOLMO</name>
<evidence type="ECO:0000256" key="2">
    <source>
        <dbReference type="ARBA" id="ARBA00022737"/>
    </source>
</evidence>
<accession>A0A7J8BI23</accession>
<dbReference type="EMBL" id="JACASF010000031">
    <property type="protein sequence ID" value="KAF6398503.1"/>
    <property type="molecule type" value="Genomic_DNA"/>
</dbReference>
<keyword evidence="5" id="KW-1185">Reference proteome</keyword>
<keyword evidence="1" id="KW-0433">Leucine-rich repeat</keyword>
<protein>
    <submittedName>
        <fullName evidence="4">Leucine rich repeat containing 56</fullName>
    </submittedName>
</protein>
<dbReference type="InterPro" id="IPR032675">
    <property type="entry name" value="LRR_dom_sf"/>
</dbReference>
<reference evidence="4 5" key="1">
    <citation type="journal article" date="2020" name="Nature">
        <title>Six reference-quality genomes reveal evolution of bat adaptations.</title>
        <authorList>
            <person name="Jebb D."/>
            <person name="Huang Z."/>
            <person name="Pippel M."/>
            <person name="Hughes G.M."/>
            <person name="Lavrichenko K."/>
            <person name="Devanna P."/>
            <person name="Winkler S."/>
            <person name="Jermiin L.S."/>
            <person name="Skirmuntt E.C."/>
            <person name="Katzourakis A."/>
            <person name="Burkitt-Gray L."/>
            <person name="Ray D.A."/>
            <person name="Sullivan K.A.M."/>
            <person name="Roscito J.G."/>
            <person name="Kirilenko B.M."/>
            <person name="Davalos L.M."/>
            <person name="Corthals A.P."/>
            <person name="Power M.L."/>
            <person name="Jones G."/>
            <person name="Ransome R.D."/>
            <person name="Dechmann D.K.N."/>
            <person name="Locatelli A.G."/>
            <person name="Puechmaille S.J."/>
            <person name="Fedrigo O."/>
            <person name="Jarvis E.D."/>
            <person name="Hiller M."/>
            <person name="Vernes S.C."/>
            <person name="Myers E.W."/>
            <person name="Teeling E.C."/>
        </authorList>
    </citation>
    <scope>NUCLEOTIDE SEQUENCE [LARGE SCALE GENOMIC DNA]</scope>
    <source>
        <strain evidence="4">MMolMol1</strain>
        <tissue evidence="4">Muscle</tissue>
    </source>
</reference>
<dbReference type="Pfam" id="PF12799">
    <property type="entry name" value="LRR_4"/>
    <property type="match status" value="1"/>
</dbReference>
<dbReference type="InterPro" id="IPR025875">
    <property type="entry name" value="Leu-rich_rpt_4"/>
</dbReference>
<proteinExistence type="predicted"/>
<dbReference type="InterPro" id="IPR001611">
    <property type="entry name" value="Leu-rich_rpt"/>
</dbReference>
<comment type="caution">
    <text evidence="4">The sequence shown here is derived from an EMBL/GenBank/DDBJ whole genome shotgun (WGS) entry which is preliminary data.</text>
</comment>
<dbReference type="Proteomes" id="UP000550707">
    <property type="component" value="Unassembled WGS sequence"/>
</dbReference>
<keyword evidence="2" id="KW-0677">Repeat</keyword>
<dbReference type="Gene3D" id="3.80.10.10">
    <property type="entry name" value="Ribonuclease Inhibitor"/>
    <property type="match status" value="1"/>
</dbReference>
<feature type="compositionally biased region" description="Pro residues" evidence="3">
    <location>
        <begin position="286"/>
        <end position="304"/>
    </location>
</feature>
<dbReference type="PANTHER" id="PTHR22708">
    <property type="entry name" value="LEUCINE-RICH REPEAT-CONTAINING PROTEIN 56"/>
    <property type="match status" value="1"/>
</dbReference>
<dbReference type="SUPFAM" id="SSF52058">
    <property type="entry name" value="L domain-like"/>
    <property type="match status" value="1"/>
</dbReference>
<gene>
    <name evidence="4" type="ORF">HJG59_011648</name>
</gene>
<evidence type="ECO:0000313" key="5">
    <source>
        <dbReference type="Proteomes" id="UP000550707"/>
    </source>
</evidence>
<dbReference type="PROSITE" id="PS51450">
    <property type="entry name" value="LRR"/>
    <property type="match status" value="2"/>
</dbReference>
<dbReference type="AlphaFoldDB" id="A0A7J8BI23"/>